<proteinExistence type="predicted"/>
<name>A0AAX3RVK1_9GAMM</name>
<dbReference type="CDD" id="cd06532">
    <property type="entry name" value="Glyco_transf_25"/>
    <property type="match status" value="1"/>
</dbReference>
<gene>
    <name evidence="2" type="ORF">PG365_18715</name>
</gene>
<evidence type="ECO:0000259" key="1">
    <source>
        <dbReference type="Pfam" id="PF01755"/>
    </source>
</evidence>
<reference evidence="2" key="1">
    <citation type="submission" date="2023-01" db="EMBL/GenBank/DDBJ databases">
        <title>The prevalence of carbapenem-resistant bacteria in aquaculture in China and the genetic diversity of carbapenem-resistant genes.</title>
        <authorList>
            <person name="Wen R."/>
        </authorList>
    </citation>
    <scope>NUCLEOTIDE SEQUENCE</scope>
    <source>
        <strain evidence="2">PVA41-chromosome</strain>
    </source>
</reference>
<dbReference type="InterPro" id="IPR029044">
    <property type="entry name" value="Nucleotide-diphossugar_trans"/>
</dbReference>
<evidence type="ECO:0000313" key="3">
    <source>
        <dbReference type="Proteomes" id="UP001222403"/>
    </source>
</evidence>
<evidence type="ECO:0000313" key="2">
    <source>
        <dbReference type="EMBL" id="WFC06667.1"/>
    </source>
</evidence>
<dbReference type="Pfam" id="PF01755">
    <property type="entry name" value="Glyco_transf_25"/>
    <property type="match status" value="1"/>
</dbReference>
<dbReference type="SUPFAM" id="SSF53448">
    <property type="entry name" value="Nucleotide-diphospho-sugar transferases"/>
    <property type="match status" value="1"/>
</dbReference>
<dbReference type="Proteomes" id="UP001222403">
    <property type="component" value="Chromosome"/>
</dbReference>
<protein>
    <submittedName>
        <fullName evidence="2">Glycosyltransferase family 25 protein</fullName>
    </submittedName>
</protein>
<organism evidence="2 3">
    <name type="scientific">Providencia vermicola</name>
    <dbReference type="NCBI Taxonomy" id="333965"/>
    <lineage>
        <taxon>Bacteria</taxon>
        <taxon>Pseudomonadati</taxon>
        <taxon>Pseudomonadota</taxon>
        <taxon>Gammaproteobacteria</taxon>
        <taxon>Enterobacterales</taxon>
        <taxon>Morganellaceae</taxon>
        <taxon>Providencia</taxon>
    </lineage>
</organism>
<feature type="domain" description="Glycosyl transferase family 25" evidence="1">
    <location>
        <begin position="2"/>
        <end position="182"/>
    </location>
</feature>
<dbReference type="EMBL" id="CP116222">
    <property type="protein sequence ID" value="WFC06667.1"/>
    <property type="molecule type" value="Genomic_DNA"/>
</dbReference>
<dbReference type="RefSeq" id="WP_275258230.1">
    <property type="nucleotide sequence ID" value="NZ_CP116222.1"/>
</dbReference>
<dbReference type="AlphaFoldDB" id="A0AAX3RVK1"/>
<sequence length="246" mass="29003">METLVVSLQKSERRADFEKKFRGLNFKFFDAITPDDQENINFDDLIFRSIYGRNARKGEVGCTLSHFSILNAFINHSLDDWILILEDDAIPEKEFFNFIKEFENNYKTENPEIILLGHSKTSKKHLLVQRIKQPLRNKINIKNIMFGKNNNITLCGTVGYLINKKAAYLITELKKNYWLADDWKMFSNLGIHVLHPQKPIIWEDLNYASSTENIVKYQHDFLNSPIKNIVHIIIGRYKFYNDNRKI</sequence>
<dbReference type="InterPro" id="IPR002654">
    <property type="entry name" value="Glyco_trans_25"/>
</dbReference>
<accession>A0AAX3RVK1</accession>